<organism evidence="3 4">
    <name type="scientific">Peronospora belbahrii</name>
    <dbReference type="NCBI Taxonomy" id="622444"/>
    <lineage>
        <taxon>Eukaryota</taxon>
        <taxon>Sar</taxon>
        <taxon>Stramenopiles</taxon>
        <taxon>Oomycota</taxon>
        <taxon>Peronosporomycetes</taxon>
        <taxon>Peronosporales</taxon>
        <taxon>Peronosporaceae</taxon>
        <taxon>Peronospora</taxon>
    </lineage>
</organism>
<evidence type="ECO:0000313" key="4">
    <source>
        <dbReference type="Proteomes" id="UP001158986"/>
    </source>
</evidence>
<dbReference type="PANTHER" id="PTHR47553:SF1">
    <property type="entry name" value="RING_FYVE_PHD ZINC FINGER SUPERFAMILY PROTEIN"/>
    <property type="match status" value="1"/>
</dbReference>
<gene>
    <name evidence="3" type="ORF">PBS001_LOCUS213</name>
</gene>
<evidence type="ECO:0000256" key="1">
    <source>
        <dbReference type="SAM" id="Coils"/>
    </source>
</evidence>
<accession>A0ABN8CMN0</accession>
<feature type="region of interest" description="Disordered" evidence="2">
    <location>
        <begin position="802"/>
        <end position="826"/>
    </location>
</feature>
<dbReference type="EMBL" id="CAKLCB010000010">
    <property type="protein sequence ID" value="CAH0513399.1"/>
    <property type="molecule type" value="Genomic_DNA"/>
</dbReference>
<dbReference type="Proteomes" id="UP001158986">
    <property type="component" value="Unassembled WGS sequence"/>
</dbReference>
<keyword evidence="1" id="KW-0175">Coiled coil</keyword>
<keyword evidence="4" id="KW-1185">Reference proteome</keyword>
<evidence type="ECO:0000256" key="2">
    <source>
        <dbReference type="SAM" id="MobiDB-lite"/>
    </source>
</evidence>
<dbReference type="PANTHER" id="PTHR47553">
    <property type="entry name" value="MYOSIN-11"/>
    <property type="match status" value="1"/>
</dbReference>
<protein>
    <submittedName>
        <fullName evidence="3">Uncharacterized protein</fullName>
    </submittedName>
</protein>
<reference evidence="3 4" key="1">
    <citation type="submission" date="2021-11" db="EMBL/GenBank/DDBJ databases">
        <authorList>
            <person name="Islam A."/>
            <person name="Islam S."/>
            <person name="Flora M.S."/>
            <person name="Rahman M."/>
            <person name="Ziaur R.M."/>
            <person name="Epstein J.H."/>
            <person name="Hassan M."/>
            <person name="Klassen M."/>
            <person name="Woodard K."/>
            <person name="Webb A."/>
            <person name="Webby R.J."/>
            <person name="El Zowalaty M.E."/>
        </authorList>
    </citation>
    <scope>NUCLEOTIDE SEQUENCE [LARGE SCALE GENOMIC DNA]</scope>
    <source>
        <strain evidence="3">Pbs1</strain>
    </source>
</reference>
<evidence type="ECO:0000313" key="3">
    <source>
        <dbReference type="EMBL" id="CAH0513399.1"/>
    </source>
</evidence>
<feature type="compositionally biased region" description="Basic and acidic residues" evidence="2">
    <location>
        <begin position="802"/>
        <end position="814"/>
    </location>
</feature>
<comment type="caution">
    <text evidence="3">The sequence shown here is derived from an EMBL/GenBank/DDBJ whole genome shotgun (WGS) entry which is preliminary data.</text>
</comment>
<feature type="coiled-coil region" evidence="1">
    <location>
        <begin position="116"/>
        <end position="143"/>
    </location>
</feature>
<proteinExistence type="predicted"/>
<sequence length="938" mass="105889">MFWRRSAAKKAAVEETDDLVKLQKQFGIVPINDSDVETEFQALFGSLSSPIEEERRFSGIDNEDENEEATILRDLQLEEDQDESDGHDEAKNELYGLLEEAHTTARESHWREVAEMKESGELVASLEEQIRTLKMQALALKKAGKVQDALVKFREAKQLQEKLSKQGLRLLQIQHEKPQHYVPSLKEIVLLDDGNDDDDGGDVKVTDEDLQDPEFLAQLARMGFTEDDRNISGPDDVNVMQELSALEAKIYELKFQAVQFKRENKIADALACMRKMKELEAKRDEQRSSSVISLQVDQKRSTLEVAKSVDDSIPDNSVSVVHSSVNTLSFDTDCSESNNHNITDIAVPLQDMNDPDFAVELQNLGDEDASPLEPVQTEFCVLPSMMLERKIVVNSRSLRKIPSIDEDYLIDAFDYKLESDEEESYRTLMMSSTPLRPPPSLSEGKSILSSAEYEHTTAEIFYVSDLFTQLQKVRQTALFLKQKGDIQGALEAMKRAKQIQNHIDHKQQVSQQPASTLVSVPNVANTAKFQEIEQLLVDFGNRAMVLAKESLSVNREKASDYLSRRKRYSAELEKLRLKRQNPLQLPPHYEIVRSSRNVVFELPFVQDDQIMVLVKSVNGLSQVADKFVFVKFCLNFPSGASHEGQTAEFQISSNASFSTKIPVNPTSFVFKLTRSRGTMRLFEIKKAVFEVWKPATLFRNSELVARAYQPLAPLLTCCEINTHIPFLGPNRKPCGGDIEIALQMRRPMKEKEIRLETVEELVIGEYFEPMTSSLGHVSMSGAVMEQASASSHSLAMIGSKPTRDHQSAVLKEDQASSASAPPDDPHDLDLIVSYDVMNEELVKVAAKLPSLTGPTAIEWSDRYDSLALKKQLLEIEMQTGKLTLEMYMERLHLRISADRVLISQLLTSNRRLDAARVLHRIKVMEKELKGTECDPSDT</sequence>
<name>A0ABN8CMN0_9STRA</name>